<accession>A0ABW7F3J3</accession>
<dbReference type="EMBL" id="JBIGHV010000005">
    <property type="protein sequence ID" value="MFG6431209.1"/>
    <property type="molecule type" value="Genomic_DNA"/>
</dbReference>
<gene>
    <name evidence="1" type="ORF">ACG00Y_14865</name>
</gene>
<dbReference type="Proteomes" id="UP001606210">
    <property type="component" value="Unassembled WGS sequence"/>
</dbReference>
<keyword evidence="2" id="KW-1185">Reference proteome</keyword>
<evidence type="ECO:0000313" key="2">
    <source>
        <dbReference type="Proteomes" id="UP001606210"/>
    </source>
</evidence>
<proteinExistence type="predicted"/>
<name>A0ABW7F3J3_9BURK</name>
<evidence type="ECO:0000313" key="1">
    <source>
        <dbReference type="EMBL" id="MFG6431209.1"/>
    </source>
</evidence>
<comment type="caution">
    <text evidence="1">The sequence shown here is derived from an EMBL/GenBank/DDBJ whole genome shotgun (WGS) entry which is preliminary data.</text>
</comment>
<sequence>MAASGLVIAPPAALVLGVALLAWAWLSPTSVDAEAPPRAAVATLAPALADAAPPPAVTVLPAASPAPTETAVIGLPGLLEAPETELRASLLAALAQRDLGGRLYARALARRCADLAALQTISQPDRNDARHQRAVARQSALAAGCSQFASAEWLAFVNVAADEPGGDPLLAVQQSDLDDAALLQAVFARPDALLLDELGERLLLRRIGGEAVLYFDGQRFDDEDGRATAQAALRLLPCQFGLACDERDPDVWLTCLRGDGCHGSRAEREAPAAQALAARLAQALRARDGSRFLPPP</sequence>
<dbReference type="RefSeq" id="WP_394480091.1">
    <property type="nucleotide sequence ID" value="NZ_JBIGHV010000005.1"/>
</dbReference>
<protein>
    <submittedName>
        <fullName evidence="1">Uncharacterized protein</fullName>
    </submittedName>
</protein>
<reference evidence="1 2" key="1">
    <citation type="submission" date="2024-08" db="EMBL/GenBank/DDBJ databases">
        <authorList>
            <person name="Lu H."/>
        </authorList>
    </citation>
    <scope>NUCLEOTIDE SEQUENCE [LARGE SCALE GENOMIC DNA]</scope>
    <source>
        <strain evidence="1 2">LYH14W</strain>
    </source>
</reference>
<organism evidence="1 2">
    <name type="scientific">Pelomonas parva</name>
    <dbReference type="NCBI Taxonomy" id="3299032"/>
    <lineage>
        <taxon>Bacteria</taxon>
        <taxon>Pseudomonadati</taxon>
        <taxon>Pseudomonadota</taxon>
        <taxon>Betaproteobacteria</taxon>
        <taxon>Burkholderiales</taxon>
        <taxon>Sphaerotilaceae</taxon>
        <taxon>Roseateles</taxon>
    </lineage>
</organism>